<dbReference type="GO" id="GO:0000122">
    <property type="term" value="P:negative regulation of transcription by RNA polymerase II"/>
    <property type="evidence" value="ECO:0007669"/>
    <property type="project" value="TreeGrafter"/>
</dbReference>
<evidence type="ECO:0000313" key="9">
    <source>
        <dbReference type="Proteomes" id="UP000472265"/>
    </source>
</evidence>
<dbReference type="PANTHER" id="PTHR47277:SF1">
    <property type="entry name" value="CHROMOBOX PROTEIN HOMOLOG 7"/>
    <property type="match status" value="1"/>
</dbReference>
<evidence type="ECO:0000256" key="6">
    <source>
        <dbReference type="SAM" id="MobiDB-lite"/>
    </source>
</evidence>
<keyword evidence="9" id="KW-1185">Reference proteome</keyword>
<organism evidence="8 9">
    <name type="scientific">Sparus aurata</name>
    <name type="common">Gilthead sea bream</name>
    <dbReference type="NCBI Taxonomy" id="8175"/>
    <lineage>
        <taxon>Eukaryota</taxon>
        <taxon>Metazoa</taxon>
        <taxon>Chordata</taxon>
        <taxon>Craniata</taxon>
        <taxon>Vertebrata</taxon>
        <taxon>Euteleostomi</taxon>
        <taxon>Actinopterygii</taxon>
        <taxon>Neopterygii</taxon>
        <taxon>Teleostei</taxon>
        <taxon>Neoteleostei</taxon>
        <taxon>Acanthomorphata</taxon>
        <taxon>Eupercaria</taxon>
        <taxon>Spariformes</taxon>
        <taxon>Sparidae</taxon>
        <taxon>Sparus</taxon>
    </lineage>
</organism>
<evidence type="ECO:0000256" key="3">
    <source>
        <dbReference type="ARBA" id="ARBA00023015"/>
    </source>
</evidence>
<dbReference type="SMART" id="SM00298">
    <property type="entry name" value="CHROMO"/>
    <property type="match status" value="1"/>
</dbReference>
<dbReference type="InterPro" id="IPR017984">
    <property type="entry name" value="Chromo_dom_subgr"/>
</dbReference>
<feature type="region of interest" description="Disordered" evidence="6">
    <location>
        <begin position="114"/>
        <end position="212"/>
    </location>
</feature>
<dbReference type="PROSITE" id="PS50013">
    <property type="entry name" value="CHROMO_2"/>
    <property type="match status" value="1"/>
</dbReference>
<dbReference type="SUPFAM" id="SSF54160">
    <property type="entry name" value="Chromo domain-like"/>
    <property type="match status" value="1"/>
</dbReference>
<dbReference type="GO" id="GO:0035102">
    <property type="term" value="C:PRC1 complex"/>
    <property type="evidence" value="ECO:0007669"/>
    <property type="project" value="InterPro"/>
</dbReference>
<dbReference type="PANTHER" id="PTHR47277">
    <property type="entry name" value="CHROMOBOX PROTEIN HOMOLOG 7"/>
    <property type="match status" value="1"/>
</dbReference>
<name>A0A671TYC2_SPAAU</name>
<protein>
    <submittedName>
        <fullName evidence="8">Chromobox homolog 7b</fullName>
    </submittedName>
</protein>
<dbReference type="Pfam" id="PF17218">
    <property type="entry name" value="CBX7_C"/>
    <property type="match status" value="1"/>
</dbReference>
<dbReference type="OrthoDB" id="1918685at2759"/>
<comment type="subcellular location">
    <subcellularLocation>
        <location evidence="1">Nucleus</location>
    </subcellularLocation>
</comment>
<reference evidence="8" key="2">
    <citation type="submission" date="2025-08" db="UniProtKB">
        <authorList>
            <consortium name="Ensembl"/>
        </authorList>
    </citation>
    <scope>IDENTIFICATION</scope>
</reference>
<reference evidence="8" key="1">
    <citation type="submission" date="2021-04" db="EMBL/GenBank/DDBJ databases">
        <authorList>
            <consortium name="Wellcome Sanger Institute Data Sharing"/>
        </authorList>
    </citation>
    <scope>NUCLEOTIDE SEQUENCE [LARGE SCALE GENOMIC DNA]</scope>
</reference>
<evidence type="ECO:0000256" key="2">
    <source>
        <dbReference type="ARBA" id="ARBA00022491"/>
    </source>
</evidence>
<keyword evidence="4" id="KW-0804">Transcription</keyword>
<dbReference type="PRINTS" id="PR00504">
    <property type="entry name" value="CHROMODOMAIN"/>
</dbReference>
<dbReference type="Proteomes" id="UP000472265">
    <property type="component" value="Chromosome 20"/>
</dbReference>
<dbReference type="InterPro" id="IPR016197">
    <property type="entry name" value="Chromo-like_dom_sf"/>
</dbReference>
<accession>A0A671TYC2</accession>
<dbReference type="Pfam" id="PF00385">
    <property type="entry name" value="Chromo"/>
    <property type="match status" value="1"/>
</dbReference>
<proteinExistence type="predicted"/>
<dbReference type="OMA" id="PHKAHKY"/>
<evidence type="ECO:0000256" key="1">
    <source>
        <dbReference type="ARBA" id="ARBA00004123"/>
    </source>
</evidence>
<evidence type="ECO:0000313" key="8">
    <source>
        <dbReference type="Ensembl" id="ENSSAUP00010006898.1"/>
    </source>
</evidence>
<keyword evidence="5" id="KW-0539">Nucleus</keyword>
<dbReference type="InterPro" id="IPR043000">
    <property type="entry name" value="CBX7"/>
</dbReference>
<dbReference type="InterPro" id="IPR000953">
    <property type="entry name" value="Chromo/chromo_shadow_dom"/>
</dbReference>
<keyword evidence="3" id="KW-0805">Transcription regulation</keyword>
<gene>
    <name evidence="8" type="primary">cbx7b</name>
</gene>
<dbReference type="AlphaFoldDB" id="A0A671TYC2"/>
<dbReference type="InParanoid" id="A0A671TYC2"/>
<dbReference type="InterPro" id="IPR033773">
    <property type="entry name" value="CBX7_C"/>
</dbReference>
<dbReference type="Gene3D" id="2.40.50.40">
    <property type="match status" value="1"/>
</dbReference>
<evidence type="ECO:0000256" key="5">
    <source>
        <dbReference type="ARBA" id="ARBA00023242"/>
    </source>
</evidence>
<dbReference type="PROSITE" id="PS00598">
    <property type="entry name" value="CHROMO_1"/>
    <property type="match status" value="1"/>
</dbReference>
<evidence type="ECO:0000259" key="7">
    <source>
        <dbReference type="PROSITE" id="PS50013"/>
    </source>
</evidence>
<dbReference type="FunFam" id="2.40.50.40:FF:000006">
    <property type="entry name" value="Chromobox protein homolog 7"/>
    <property type="match status" value="1"/>
</dbReference>
<reference evidence="8" key="3">
    <citation type="submission" date="2025-09" db="UniProtKB">
        <authorList>
            <consortium name="Ensembl"/>
        </authorList>
    </citation>
    <scope>IDENTIFICATION</scope>
</reference>
<feature type="domain" description="Chromo" evidence="7">
    <location>
        <begin position="11"/>
        <end position="69"/>
    </location>
</feature>
<sequence>MELSAIGEQVFAVESIVKKRVRKGNVEYLLKWKGWPPKYSTWEPEEHILDQRLVQAYEEKEQRDRALGHRRKGSKSKRLLLQDTVYTMDLRSAHKAPEKPPPRLRLSLTRSLVSEDEDQPYSACGQDPKPQLAHQKSKPRRSQFKCLDSNPPSPTQEDWEVGGEEDEEEQEEDNVEYEEDRVEEEKEESVKDTTEKSGCILNGQRTEEWSSTIRPDEVTASDKLDDDAWRPVIGPGEVTITDVTLNSLTVTFRESRVPRGFFREWGRGV</sequence>
<dbReference type="Ensembl" id="ENSSAUT00010007413.1">
    <property type="protein sequence ID" value="ENSSAUP00010006898.1"/>
    <property type="gene ID" value="ENSSAUG00010003460.1"/>
</dbReference>
<dbReference type="CDD" id="cd18646">
    <property type="entry name" value="CD_Cbx7"/>
    <property type="match status" value="1"/>
</dbReference>
<dbReference type="InterPro" id="IPR023780">
    <property type="entry name" value="Chromo_domain"/>
</dbReference>
<dbReference type="GeneTree" id="ENSGT00940000158365"/>
<evidence type="ECO:0000256" key="4">
    <source>
        <dbReference type="ARBA" id="ARBA00023163"/>
    </source>
</evidence>
<keyword evidence="2" id="KW-0678">Repressor</keyword>
<feature type="compositionally biased region" description="Acidic residues" evidence="6">
    <location>
        <begin position="157"/>
        <end position="187"/>
    </location>
</feature>
<dbReference type="InterPro" id="IPR023779">
    <property type="entry name" value="Chromodomain_CS"/>
</dbReference>